<reference evidence="4" key="1">
    <citation type="journal article" date="2012" name="Proc. Natl. Acad. Sci. U.S.A.">
        <title>Antigenic diversity is generated by distinct evolutionary mechanisms in African trypanosome species.</title>
        <authorList>
            <person name="Jackson A.P."/>
            <person name="Berry A."/>
            <person name="Aslett M."/>
            <person name="Allison H.C."/>
            <person name="Burton P."/>
            <person name="Vavrova-Anderson J."/>
            <person name="Brown R."/>
            <person name="Browne H."/>
            <person name="Corton N."/>
            <person name="Hauser H."/>
            <person name="Gamble J."/>
            <person name="Gilderthorp R."/>
            <person name="Marcello L."/>
            <person name="McQuillan J."/>
            <person name="Otto T.D."/>
            <person name="Quail M.A."/>
            <person name="Sanders M.J."/>
            <person name="van Tonder A."/>
            <person name="Ginger M.L."/>
            <person name="Field M.C."/>
            <person name="Barry J.D."/>
            <person name="Hertz-Fowler C."/>
            <person name="Berriman M."/>
        </authorList>
    </citation>
    <scope>NUCLEOTIDE SEQUENCE</scope>
    <source>
        <strain evidence="4">IL3000</strain>
    </source>
</reference>
<evidence type="ECO:0000256" key="2">
    <source>
        <dbReference type="SAM" id="Phobius"/>
    </source>
</evidence>
<organism evidence="4">
    <name type="scientific">Trypanosoma congolense (strain IL3000)</name>
    <dbReference type="NCBI Taxonomy" id="1068625"/>
    <lineage>
        <taxon>Eukaryota</taxon>
        <taxon>Discoba</taxon>
        <taxon>Euglenozoa</taxon>
        <taxon>Kinetoplastea</taxon>
        <taxon>Metakinetoplastina</taxon>
        <taxon>Trypanosomatida</taxon>
        <taxon>Trypanosomatidae</taxon>
        <taxon>Trypanosoma</taxon>
        <taxon>Nannomonas</taxon>
    </lineage>
</organism>
<protein>
    <submittedName>
        <fullName evidence="4">Uncharacterized protein TCIL3000_11_9650</fullName>
    </submittedName>
</protein>
<feature type="chain" id="PRO_5003410854" evidence="3">
    <location>
        <begin position="17"/>
        <end position="475"/>
    </location>
</feature>
<dbReference type="VEuPathDB" id="TriTrypDB:TcIL3000.11.9650"/>
<gene>
    <name evidence="4" type="ORF">TCIL3000_11_9650</name>
</gene>
<feature type="transmembrane region" description="Helical" evidence="2">
    <location>
        <begin position="425"/>
        <end position="447"/>
    </location>
</feature>
<sequence length="475" mass="51965">MRLDLFCAILLLATNWEDPRIFRLAGGCPDLFTTGDTLEDEYHYDTHDEQEDQPTSCPPNGTNLQEAEAKDEEGGIMPLEEEGVASADMFSVSAELEPIPDVSYTGAEKCGIQEVDQCTAEFCACIRSQEFGKAERVETDSNISKVTCGNEHVSNCYQLHHCARRKMACIWAKAQAYEDAVKGVEWNSTALPDNWKMNNATNGTLCRSLLDISRNLTSVPSEVSFYNTPFYADCATYMMYTFKRSGGYMCVADSVSMYVCGPSFMSTPPPRHISYVPVRNGTQRLVITITAHYVGEFRKVFQESKRGETIGIGDGMQKAFADELYKCFREGLGIGGDFSMVRGGSSLVVTYDIGFGEADTWVGDLVKENAFNLMIRPTTWMAGAQEQLSKIGEPTVLVPPIVRFTVNVDTSSNHILPELCDTSCVVALSFSTVVTAIVYALAGFAFCGRKASAPTCADSGSDVDSEVMEATACVA</sequence>
<evidence type="ECO:0000256" key="3">
    <source>
        <dbReference type="SAM" id="SignalP"/>
    </source>
</evidence>
<feature type="region of interest" description="Disordered" evidence="1">
    <location>
        <begin position="45"/>
        <end position="73"/>
    </location>
</feature>
<keyword evidence="3" id="KW-0732">Signal</keyword>
<dbReference type="EMBL" id="HE575324">
    <property type="protein sequence ID" value="CCC95498.1"/>
    <property type="molecule type" value="Genomic_DNA"/>
</dbReference>
<accession>G0V1H7</accession>
<keyword evidence="2" id="KW-0472">Membrane</keyword>
<dbReference type="AlphaFoldDB" id="G0V1H7"/>
<feature type="compositionally biased region" description="Polar residues" evidence="1">
    <location>
        <begin position="53"/>
        <end position="65"/>
    </location>
</feature>
<keyword evidence="2" id="KW-1133">Transmembrane helix</keyword>
<keyword evidence="2" id="KW-0812">Transmembrane</keyword>
<feature type="signal peptide" evidence="3">
    <location>
        <begin position="1"/>
        <end position="16"/>
    </location>
</feature>
<name>G0V1H7_TRYCI</name>
<proteinExistence type="predicted"/>
<evidence type="ECO:0000313" key="4">
    <source>
        <dbReference type="EMBL" id="CCC95498.1"/>
    </source>
</evidence>
<evidence type="ECO:0000256" key="1">
    <source>
        <dbReference type="SAM" id="MobiDB-lite"/>
    </source>
</evidence>